<protein>
    <recommendedName>
        <fullName evidence="4">Recombinase family protein</fullName>
    </recommendedName>
</protein>
<dbReference type="InterPro" id="IPR011109">
    <property type="entry name" value="DNA_bind_recombinase_dom"/>
</dbReference>
<dbReference type="InterPro" id="IPR006119">
    <property type="entry name" value="Resolv_N"/>
</dbReference>
<accession>A0AA48RDR4</accession>
<dbReference type="Pfam" id="PF00239">
    <property type="entry name" value="Resolvase"/>
    <property type="match status" value="1"/>
</dbReference>
<feature type="domain" description="Recombinase" evidence="2">
    <location>
        <begin position="174"/>
        <end position="288"/>
    </location>
</feature>
<reference evidence="3" key="1">
    <citation type="submission" date="2023-07" db="EMBL/GenBank/DDBJ databases">
        <authorList>
            <person name="Pelsma A.J. K."/>
        </authorList>
    </citation>
    <scope>NUCLEOTIDE SEQUENCE</scope>
</reference>
<evidence type="ECO:0000259" key="2">
    <source>
        <dbReference type="PROSITE" id="PS51737"/>
    </source>
</evidence>
<dbReference type="Pfam" id="PF07508">
    <property type="entry name" value="Recombinase"/>
    <property type="match status" value="1"/>
</dbReference>
<dbReference type="PROSITE" id="PS51736">
    <property type="entry name" value="RECOMBINASES_3"/>
    <property type="match status" value="1"/>
</dbReference>
<dbReference type="InterPro" id="IPR050639">
    <property type="entry name" value="SSR_resolvase"/>
</dbReference>
<name>A0AA48RDR4_9ZZZZ</name>
<feature type="domain" description="Resolvase/invertase-type recombinase catalytic" evidence="1">
    <location>
        <begin position="14"/>
        <end position="166"/>
    </location>
</feature>
<organism evidence="3">
    <name type="scientific">freshwater sediment metagenome</name>
    <dbReference type="NCBI Taxonomy" id="556182"/>
    <lineage>
        <taxon>unclassified sequences</taxon>
        <taxon>metagenomes</taxon>
        <taxon>ecological metagenomes</taxon>
    </lineage>
</organism>
<dbReference type="PROSITE" id="PS51737">
    <property type="entry name" value="RECOMBINASE_DNA_BIND"/>
    <property type="match status" value="1"/>
</dbReference>
<dbReference type="AlphaFoldDB" id="A0AA48RDR4"/>
<dbReference type="InterPro" id="IPR036162">
    <property type="entry name" value="Resolvase-like_N_sf"/>
</dbReference>
<dbReference type="GO" id="GO:0003677">
    <property type="term" value="F:DNA binding"/>
    <property type="evidence" value="ECO:0007669"/>
    <property type="project" value="InterPro"/>
</dbReference>
<dbReference type="InterPro" id="IPR038109">
    <property type="entry name" value="DNA_bind_recomb_sf"/>
</dbReference>
<dbReference type="PANTHER" id="PTHR30461:SF23">
    <property type="entry name" value="DNA RECOMBINASE-RELATED"/>
    <property type="match status" value="1"/>
</dbReference>
<gene>
    <name evidence="3" type="ORF">AMST5_02595</name>
</gene>
<dbReference type="Gene3D" id="3.90.1750.20">
    <property type="entry name" value="Putative Large Serine Recombinase, Chain B, Domain 2"/>
    <property type="match status" value="1"/>
</dbReference>
<dbReference type="SUPFAM" id="SSF109709">
    <property type="entry name" value="KorB DNA-binding domain-like"/>
    <property type="match status" value="1"/>
</dbReference>
<dbReference type="SUPFAM" id="SSF53041">
    <property type="entry name" value="Resolvase-like"/>
    <property type="match status" value="1"/>
</dbReference>
<sequence>MRRRERAHSAGVVRCAIYTRKSSEDGLEQEFNSLDAQREACEAYIVSQRHAGWVALPDMYDDGGLSGGTMGRPALQRLLADVVAKKVQIIVVYKVDRLTRSLADFAKIVDVLDAHGASFVSVTQQFNTTTSMGRLTLNMLLSFAQFEREIAGERIRDKIAASKAKGMWMGGNVPLGYDVKDRKLVVNEAEAATVRMIFKRYAELGSVSLLKAELDARGVVSKRREGAQGKLSGGKSFSRGNLYLMLQNRLYRGEVSHRDKIHPGQHEAIIGDALWQPVQDILSTNRVDRSLGVEAEEPSLLAGLLFDTDGGRLSPTHAVKKGKHYRYFVSAALFAGKRGDQPRGRRIPAGDIEGLVLDRLRALFASEAELISAVAPLGLDAPTQRALLGRSKELAERWTGLTSLQRREIVRALLTRIDVGDEQILMHLDRASIPSVALPAGSSTSNRPTVTVEPLALSITAGLRRAGKGVRLVIGGGAANVVDSGLVSLLAKAIASRAMLFSGHDDSVEAMAARLGVRRDYLAVLLRLSYLSPEIVRAILAGQHPVKLTPTRLIALSRGLPHDWQEQKRVLDFPLP</sequence>
<dbReference type="SMART" id="SM00857">
    <property type="entry name" value="Resolvase"/>
    <property type="match status" value="1"/>
</dbReference>
<dbReference type="PANTHER" id="PTHR30461">
    <property type="entry name" value="DNA-INVERTASE FROM LAMBDOID PROPHAGE"/>
    <property type="match status" value="1"/>
</dbReference>
<dbReference type="EMBL" id="OY288114">
    <property type="protein sequence ID" value="CAJ0874385.1"/>
    <property type="molecule type" value="Genomic_DNA"/>
</dbReference>
<evidence type="ECO:0000313" key="3">
    <source>
        <dbReference type="EMBL" id="CAJ0874385.1"/>
    </source>
</evidence>
<evidence type="ECO:0008006" key="4">
    <source>
        <dbReference type="Google" id="ProtNLM"/>
    </source>
</evidence>
<dbReference type="GO" id="GO:0000150">
    <property type="term" value="F:DNA strand exchange activity"/>
    <property type="evidence" value="ECO:0007669"/>
    <property type="project" value="InterPro"/>
</dbReference>
<dbReference type="Gene3D" id="3.40.50.1390">
    <property type="entry name" value="Resolvase, N-terminal catalytic domain"/>
    <property type="match status" value="1"/>
</dbReference>
<dbReference type="CDD" id="cd03768">
    <property type="entry name" value="SR_ResInv"/>
    <property type="match status" value="1"/>
</dbReference>
<proteinExistence type="predicted"/>
<evidence type="ECO:0000259" key="1">
    <source>
        <dbReference type="PROSITE" id="PS51736"/>
    </source>
</evidence>